<dbReference type="Pfam" id="PF00026">
    <property type="entry name" value="Asp"/>
    <property type="match status" value="1"/>
</dbReference>
<evidence type="ECO:0000259" key="7">
    <source>
        <dbReference type="PROSITE" id="PS51767"/>
    </source>
</evidence>
<dbReference type="InterPro" id="IPR001969">
    <property type="entry name" value="Aspartic_peptidase_AS"/>
</dbReference>
<gene>
    <name evidence="8" type="ORF">B0H16DRAFT_1422325</name>
</gene>
<keyword evidence="5 8" id="KW-0645">Protease</keyword>
<keyword evidence="4" id="KW-1015">Disulfide bond</keyword>
<dbReference type="InterPro" id="IPR021109">
    <property type="entry name" value="Peptidase_aspartic_dom_sf"/>
</dbReference>
<evidence type="ECO:0000256" key="5">
    <source>
        <dbReference type="RuleBase" id="RU000454"/>
    </source>
</evidence>
<sequence length="441" mass="47523">MLPFVIGVCAVLVGVVKSSHYGIQHHPPSPHSAVEAPPLPHAPFSAPIVSRTSRRASKTHALHSLRAGKSYTVPVVGADYDYEYLTNITIGGQSFLVIVDTGSSDTWLAQKGFSCFNLTGAPEPTSTCAFGSDGFDTKLSKSFQWYPNTTFALEYGDGESLTGSAAFETVSIDGLTVKDQEIGVVSKASWVGDGINTGLLGLAYPWLTSITNSQGRKLQYNPFFFNAVKQKQVSSYFSLALNRGTANGMRSPGIDPHLGYLAFGGIAQVPVTSNRVTVPIQGYSIATRAPTSSRHPTYFYYTVDVQEYVFPNSSGVATASNSTIIDSGTTLNLVPTEVARAYNAAFNATWRSGSYYVDCKAEAPPFAVVLRGKTFTIDPRDQVVYAGTDENGDAVCMSGTQDGGPQTMGSVFILGDVFLHNVVTTFDIQRNQITFTQRKYY</sequence>
<dbReference type="GO" id="GO:0000324">
    <property type="term" value="C:fungal-type vacuole"/>
    <property type="evidence" value="ECO:0007669"/>
    <property type="project" value="TreeGrafter"/>
</dbReference>
<evidence type="ECO:0000313" key="8">
    <source>
        <dbReference type="EMBL" id="KAJ7745371.1"/>
    </source>
</evidence>
<dbReference type="PRINTS" id="PR00792">
    <property type="entry name" value="PEPSIN"/>
</dbReference>
<proteinExistence type="inferred from homology"/>
<dbReference type="SUPFAM" id="SSF50630">
    <property type="entry name" value="Acid proteases"/>
    <property type="match status" value="1"/>
</dbReference>
<dbReference type="PANTHER" id="PTHR47966">
    <property type="entry name" value="BETA-SITE APP-CLEAVING ENZYME, ISOFORM A-RELATED"/>
    <property type="match status" value="1"/>
</dbReference>
<feature type="signal peptide" evidence="6">
    <location>
        <begin position="1"/>
        <end position="18"/>
    </location>
</feature>
<comment type="caution">
    <text evidence="8">The sequence shown here is derived from an EMBL/GenBank/DDBJ whole genome shotgun (WGS) entry which is preliminary data.</text>
</comment>
<dbReference type="PANTHER" id="PTHR47966:SF47">
    <property type="entry name" value="ENDOPEPTIDASE, PUTATIVE (AFU_ORTHOLOGUE AFUA_3G01220)-RELATED"/>
    <property type="match status" value="1"/>
</dbReference>
<keyword evidence="6" id="KW-0732">Signal</keyword>
<feature type="active site" evidence="3">
    <location>
        <position position="100"/>
    </location>
</feature>
<comment type="similarity">
    <text evidence="1 5">Belongs to the peptidase A1 family.</text>
</comment>
<accession>A0AAD7N4H5</accession>
<dbReference type="GO" id="GO:0004190">
    <property type="term" value="F:aspartic-type endopeptidase activity"/>
    <property type="evidence" value="ECO:0007669"/>
    <property type="project" value="UniProtKB-KW"/>
</dbReference>
<keyword evidence="2 5" id="KW-0064">Aspartyl protease</keyword>
<dbReference type="CDD" id="cd05471">
    <property type="entry name" value="pepsin_like"/>
    <property type="match status" value="1"/>
</dbReference>
<feature type="disulfide bond" evidence="4">
    <location>
        <begin position="359"/>
        <end position="396"/>
    </location>
</feature>
<dbReference type="Gene3D" id="2.40.70.10">
    <property type="entry name" value="Acid Proteases"/>
    <property type="match status" value="2"/>
</dbReference>
<dbReference type="Proteomes" id="UP001215598">
    <property type="component" value="Unassembled WGS sequence"/>
</dbReference>
<feature type="domain" description="Peptidase A1" evidence="7">
    <location>
        <begin position="84"/>
        <end position="436"/>
    </location>
</feature>
<evidence type="ECO:0000256" key="2">
    <source>
        <dbReference type="ARBA" id="ARBA00022750"/>
    </source>
</evidence>
<dbReference type="PROSITE" id="PS00141">
    <property type="entry name" value="ASP_PROTEASE"/>
    <property type="match status" value="1"/>
</dbReference>
<keyword evidence="5" id="KW-0378">Hydrolase</keyword>
<dbReference type="InterPro" id="IPR034164">
    <property type="entry name" value="Pepsin-like_dom"/>
</dbReference>
<dbReference type="GO" id="GO:0006508">
    <property type="term" value="P:proteolysis"/>
    <property type="evidence" value="ECO:0007669"/>
    <property type="project" value="UniProtKB-KW"/>
</dbReference>
<evidence type="ECO:0000256" key="1">
    <source>
        <dbReference type="ARBA" id="ARBA00007447"/>
    </source>
</evidence>
<protein>
    <submittedName>
        <fullName evidence="8">Acid protease</fullName>
    </submittedName>
</protein>
<evidence type="ECO:0000256" key="6">
    <source>
        <dbReference type="SAM" id="SignalP"/>
    </source>
</evidence>
<dbReference type="PROSITE" id="PS51767">
    <property type="entry name" value="PEPTIDASE_A1"/>
    <property type="match status" value="1"/>
</dbReference>
<name>A0AAD7N4H5_9AGAR</name>
<evidence type="ECO:0000256" key="3">
    <source>
        <dbReference type="PIRSR" id="PIRSR601461-1"/>
    </source>
</evidence>
<dbReference type="InterPro" id="IPR033121">
    <property type="entry name" value="PEPTIDASE_A1"/>
</dbReference>
<feature type="active site" evidence="3">
    <location>
        <position position="326"/>
    </location>
</feature>
<organism evidence="8 9">
    <name type="scientific">Mycena metata</name>
    <dbReference type="NCBI Taxonomy" id="1033252"/>
    <lineage>
        <taxon>Eukaryota</taxon>
        <taxon>Fungi</taxon>
        <taxon>Dikarya</taxon>
        <taxon>Basidiomycota</taxon>
        <taxon>Agaricomycotina</taxon>
        <taxon>Agaricomycetes</taxon>
        <taxon>Agaricomycetidae</taxon>
        <taxon>Agaricales</taxon>
        <taxon>Marasmiineae</taxon>
        <taxon>Mycenaceae</taxon>
        <taxon>Mycena</taxon>
    </lineage>
</organism>
<dbReference type="InterPro" id="IPR001461">
    <property type="entry name" value="Aspartic_peptidase_A1"/>
</dbReference>
<reference evidence="8" key="1">
    <citation type="submission" date="2023-03" db="EMBL/GenBank/DDBJ databases">
        <title>Massive genome expansion in bonnet fungi (Mycena s.s.) driven by repeated elements and novel gene families across ecological guilds.</title>
        <authorList>
            <consortium name="Lawrence Berkeley National Laboratory"/>
            <person name="Harder C.B."/>
            <person name="Miyauchi S."/>
            <person name="Viragh M."/>
            <person name="Kuo A."/>
            <person name="Thoen E."/>
            <person name="Andreopoulos B."/>
            <person name="Lu D."/>
            <person name="Skrede I."/>
            <person name="Drula E."/>
            <person name="Henrissat B."/>
            <person name="Morin E."/>
            <person name="Kohler A."/>
            <person name="Barry K."/>
            <person name="LaButti K."/>
            <person name="Morin E."/>
            <person name="Salamov A."/>
            <person name="Lipzen A."/>
            <person name="Mereny Z."/>
            <person name="Hegedus B."/>
            <person name="Baldrian P."/>
            <person name="Stursova M."/>
            <person name="Weitz H."/>
            <person name="Taylor A."/>
            <person name="Grigoriev I.V."/>
            <person name="Nagy L.G."/>
            <person name="Martin F."/>
            <person name="Kauserud H."/>
        </authorList>
    </citation>
    <scope>NUCLEOTIDE SEQUENCE</scope>
    <source>
        <strain evidence="8">CBHHK182m</strain>
    </source>
</reference>
<dbReference type="AlphaFoldDB" id="A0AAD7N4H5"/>
<dbReference type="EMBL" id="JARKIB010000083">
    <property type="protein sequence ID" value="KAJ7745371.1"/>
    <property type="molecule type" value="Genomic_DNA"/>
</dbReference>
<keyword evidence="9" id="KW-1185">Reference proteome</keyword>
<feature type="chain" id="PRO_5041997163" evidence="6">
    <location>
        <begin position="19"/>
        <end position="441"/>
    </location>
</feature>
<evidence type="ECO:0000313" key="9">
    <source>
        <dbReference type="Proteomes" id="UP001215598"/>
    </source>
</evidence>
<evidence type="ECO:0000256" key="4">
    <source>
        <dbReference type="PIRSR" id="PIRSR601461-2"/>
    </source>
</evidence>